<dbReference type="InterPro" id="IPR031919">
    <property type="entry name" value="Fucosidase_C"/>
</dbReference>
<sequence>MPAPLGAGRDVRVPAPTSFTPDWTSLTAGYSVPDWFRDAKFGIWAHWSAQCVPEAGDWYARNMYLQGSRAYDHHLAHYGHPTDIGFMEIQNKWTAQAWNPARLLDLYKRAGAKYFMALANHHDNFDAYASSHHPWNSTRVGPKKDIIGTWERLARERGMRFAVSNHSSHAWHWNQPAYGYDPEGPHAGRRYDAFRLTTEQGRGKWWQGLDPQQLYTGRMMPMPDGIRTIAEANEWHEGTDRLWNEGMPADPAFAHNWFLRCRELIDKYRPDMVYFDNFDLPLEQYGLDIAAYFYNQSMRWHNGSLEAVVTAKMIPPQRRMGVVDDVERGGKNYIERFPWQTDTCLGNWHYDAELYERGGYKSAATVLHTLCDVVSKNGNLMVSVPMRGDGTIDDKAEKIVEDIAAWMAGFGEAIYGTRPWRRNGEGPTTGNTGLFSEGGPVSPYGARDIRYVTKGSNLHAFILGWPDDNVARLTLLAGKDPTLRGTVERVTLPGSTEPLRFTRTTDALEVALPPAARNAIGLALILSGDNVAV</sequence>
<evidence type="ECO:0000256" key="1">
    <source>
        <dbReference type="ARBA" id="ARBA00007951"/>
    </source>
</evidence>
<evidence type="ECO:0000259" key="6">
    <source>
        <dbReference type="Pfam" id="PF01120"/>
    </source>
</evidence>
<evidence type="ECO:0000256" key="2">
    <source>
        <dbReference type="ARBA" id="ARBA00012662"/>
    </source>
</evidence>
<dbReference type="EMBL" id="JAJGNP010000013">
    <property type="protein sequence ID" value="MCC4233895.1"/>
    <property type="molecule type" value="Genomic_DNA"/>
</dbReference>
<dbReference type="RefSeq" id="WP_228227634.1">
    <property type="nucleotide sequence ID" value="NZ_JAJGNP010000013.1"/>
</dbReference>
<dbReference type="Gene3D" id="2.60.40.1180">
    <property type="entry name" value="Golgi alpha-mannosidase II"/>
    <property type="match status" value="1"/>
</dbReference>
<dbReference type="PANTHER" id="PTHR10030:SF37">
    <property type="entry name" value="ALPHA-L-FUCOSIDASE-RELATED"/>
    <property type="match status" value="1"/>
</dbReference>
<evidence type="ECO:0000256" key="4">
    <source>
        <dbReference type="ARBA" id="ARBA00022801"/>
    </source>
</evidence>
<dbReference type="InterPro" id="IPR057739">
    <property type="entry name" value="Glyco_hydro_29_N"/>
</dbReference>
<dbReference type="InterPro" id="IPR000933">
    <property type="entry name" value="Glyco_hydro_29"/>
</dbReference>
<comment type="similarity">
    <text evidence="1">Belongs to the glycosyl hydrolase 29 family.</text>
</comment>
<protein>
    <recommendedName>
        <fullName evidence="2">alpha-L-fucosidase</fullName>
        <ecNumber evidence="2">3.2.1.51</ecNumber>
    </recommendedName>
</protein>
<dbReference type="InterPro" id="IPR017853">
    <property type="entry name" value="GH"/>
</dbReference>
<dbReference type="InterPro" id="IPR013780">
    <property type="entry name" value="Glyco_hydro_b"/>
</dbReference>
<dbReference type="Proteomes" id="UP001198830">
    <property type="component" value="Unassembled WGS sequence"/>
</dbReference>
<accession>A0ABS8H5U3</accession>
<dbReference type="Pfam" id="PF16757">
    <property type="entry name" value="Fucosidase_C"/>
    <property type="match status" value="1"/>
</dbReference>
<dbReference type="Pfam" id="PF01120">
    <property type="entry name" value="Alpha_L_fucos"/>
    <property type="match status" value="1"/>
</dbReference>
<dbReference type="Gene3D" id="3.20.20.80">
    <property type="entry name" value="Glycosidases"/>
    <property type="match status" value="1"/>
</dbReference>
<comment type="caution">
    <text evidence="8">The sequence shown here is derived from an EMBL/GenBank/DDBJ whole genome shotgun (WGS) entry which is preliminary data.</text>
</comment>
<evidence type="ECO:0000313" key="9">
    <source>
        <dbReference type="Proteomes" id="UP001198830"/>
    </source>
</evidence>
<keyword evidence="5" id="KW-0326">Glycosidase</keyword>
<evidence type="ECO:0000313" key="8">
    <source>
        <dbReference type="EMBL" id="MCC4233895.1"/>
    </source>
</evidence>
<dbReference type="SUPFAM" id="SSF51445">
    <property type="entry name" value="(Trans)glycosidases"/>
    <property type="match status" value="1"/>
</dbReference>
<evidence type="ECO:0000256" key="5">
    <source>
        <dbReference type="ARBA" id="ARBA00023295"/>
    </source>
</evidence>
<feature type="domain" description="Glycoside hydrolase family 29 N-terminal" evidence="6">
    <location>
        <begin position="14"/>
        <end position="412"/>
    </location>
</feature>
<dbReference type="SMART" id="SM00812">
    <property type="entry name" value="Alpha_L_fucos"/>
    <property type="match status" value="1"/>
</dbReference>
<evidence type="ECO:0000259" key="7">
    <source>
        <dbReference type="Pfam" id="PF16757"/>
    </source>
</evidence>
<dbReference type="EC" id="3.2.1.51" evidence="2"/>
<proteinExistence type="inferred from homology"/>
<keyword evidence="3" id="KW-0732">Signal</keyword>
<evidence type="ECO:0000256" key="3">
    <source>
        <dbReference type="ARBA" id="ARBA00022729"/>
    </source>
</evidence>
<name>A0ABS8H5U3_9SPHN</name>
<dbReference type="PANTHER" id="PTHR10030">
    <property type="entry name" value="ALPHA-L-FUCOSIDASE"/>
    <property type="match status" value="1"/>
</dbReference>
<keyword evidence="4" id="KW-0378">Hydrolase</keyword>
<organism evidence="8 9">
    <name type="scientific">Sphingobium soli</name>
    <dbReference type="NCBI Taxonomy" id="1591116"/>
    <lineage>
        <taxon>Bacteria</taxon>
        <taxon>Pseudomonadati</taxon>
        <taxon>Pseudomonadota</taxon>
        <taxon>Alphaproteobacteria</taxon>
        <taxon>Sphingomonadales</taxon>
        <taxon>Sphingomonadaceae</taxon>
        <taxon>Sphingobium</taxon>
    </lineage>
</organism>
<feature type="domain" description="Alpha-L-fucosidase C-terminal" evidence="7">
    <location>
        <begin position="447"/>
        <end position="518"/>
    </location>
</feature>
<gene>
    <name evidence="8" type="ORF">LL253_14535</name>
</gene>
<keyword evidence="9" id="KW-1185">Reference proteome</keyword>
<reference evidence="8 9" key="1">
    <citation type="submission" date="2021-10" db="EMBL/GenBank/DDBJ databases">
        <title>The diversity and Nitrogen Metabolism of Culturable Nitrate-Utilizing Bacteria Within the Oxygen Minimum Zone of the Changjiang (Yangtze River)Estuary.</title>
        <authorList>
            <person name="Zhang D."/>
            <person name="Zheng J."/>
            <person name="Liu S."/>
            <person name="He W."/>
        </authorList>
    </citation>
    <scope>NUCLEOTIDE SEQUENCE [LARGE SCALE GENOMIC DNA]</scope>
    <source>
        <strain evidence="8 9">FXH275-2</strain>
    </source>
</reference>